<dbReference type="STRING" id="1045855.DSC_03795"/>
<dbReference type="Proteomes" id="UP000005870">
    <property type="component" value="Chromosome"/>
</dbReference>
<sequence length="58" mass="5878">MSLVAMAAAIKGMACCLVDSVSEAEDVEVTAFGSTVLWMAWLGAIASPRLSANTATSA</sequence>
<keyword evidence="2" id="KW-1185">Reference proteome</keyword>
<dbReference type="RefSeq" id="WP_014159589.1">
    <property type="nucleotide sequence ID" value="NC_016147.2"/>
</dbReference>
<evidence type="ECO:0000313" key="1">
    <source>
        <dbReference type="EMBL" id="AER55412.1"/>
    </source>
</evidence>
<gene>
    <name evidence="1" type="ordered locus">DSC_03795</name>
</gene>
<name>G7UNI1_PSEUP</name>
<dbReference type="HOGENOM" id="CLU_2976046_0_0_6"/>
<evidence type="ECO:0000313" key="2">
    <source>
        <dbReference type="Proteomes" id="UP000005870"/>
    </source>
</evidence>
<protein>
    <submittedName>
        <fullName evidence="1">Uncharacterized protein</fullName>
    </submittedName>
</protein>
<dbReference type="EMBL" id="CP003093">
    <property type="protein sequence ID" value="AER55412.1"/>
    <property type="molecule type" value="Genomic_DNA"/>
</dbReference>
<proteinExistence type="predicted"/>
<dbReference type="AlphaFoldDB" id="G7UNI1"/>
<organism evidence="1 2">
    <name type="scientific">Pseudoxanthomonas spadix (strain BD-a59)</name>
    <dbReference type="NCBI Taxonomy" id="1045855"/>
    <lineage>
        <taxon>Bacteria</taxon>
        <taxon>Pseudomonadati</taxon>
        <taxon>Pseudomonadota</taxon>
        <taxon>Gammaproteobacteria</taxon>
        <taxon>Lysobacterales</taxon>
        <taxon>Lysobacteraceae</taxon>
        <taxon>Pseudoxanthomonas</taxon>
    </lineage>
</organism>
<reference evidence="1 2" key="1">
    <citation type="journal article" date="2012" name="J. Bacteriol.">
        <title>Complete Genome Sequence of the BTEX-Degrading Bacterium Pseudoxanthomonas spadix BD-a59.</title>
        <authorList>
            <person name="Lee S.H."/>
            <person name="Jin H.M."/>
            <person name="Lee H.J."/>
            <person name="Kim J.M."/>
            <person name="Jeon C.O."/>
        </authorList>
    </citation>
    <scope>NUCLEOTIDE SEQUENCE [LARGE SCALE GENOMIC DNA]</scope>
    <source>
        <strain evidence="1 2">BD-a59</strain>
    </source>
</reference>
<accession>G7UNI1</accession>
<dbReference type="KEGG" id="psd:DSC_03795"/>